<dbReference type="AlphaFoldDB" id="A0A0P7CZI7"/>
<sequence>MSPNPNAQGGTNPDMPTSPDPAVDPDRPTIPDPDDDPLMNEEEGGDWQEEDSLADDGRQSVEQPAVDLDQRRE</sequence>
<dbReference type="Proteomes" id="UP000050437">
    <property type="component" value="Unassembled WGS sequence"/>
</dbReference>
<evidence type="ECO:0000313" key="2">
    <source>
        <dbReference type="EMBL" id="KPM62934.1"/>
    </source>
</evidence>
<dbReference type="EMBL" id="LKKS01000101">
    <property type="protein sequence ID" value="KPM62934.1"/>
    <property type="molecule type" value="Genomic_DNA"/>
</dbReference>
<feature type="region of interest" description="Disordered" evidence="1">
    <location>
        <begin position="1"/>
        <end position="73"/>
    </location>
</feature>
<reference evidence="2 3" key="1">
    <citation type="submission" date="2015-10" db="EMBL/GenBank/DDBJ databases">
        <title>Pseudomonas putida clinical strains.</title>
        <authorList>
            <person name="Molina L."/>
            <person name="Udaondo Z."/>
        </authorList>
    </citation>
    <scope>NUCLEOTIDE SEQUENCE [LARGE SCALE GENOMIC DNA]</scope>
    <source>
        <strain evidence="2 3">HB13667</strain>
    </source>
</reference>
<proteinExistence type="predicted"/>
<accession>A0A0P7CZI7</accession>
<gene>
    <name evidence="2" type="ORF">HB13667_16100</name>
</gene>
<evidence type="ECO:0000313" key="3">
    <source>
        <dbReference type="Proteomes" id="UP000050437"/>
    </source>
</evidence>
<feature type="compositionally biased region" description="Polar residues" evidence="1">
    <location>
        <begin position="1"/>
        <end position="15"/>
    </location>
</feature>
<comment type="caution">
    <text evidence="2">The sequence shown here is derived from an EMBL/GenBank/DDBJ whole genome shotgun (WGS) entry which is preliminary data.</text>
</comment>
<name>A0A0P7CZI7_PSEPU</name>
<organism evidence="2 3">
    <name type="scientific">Pseudomonas putida</name>
    <name type="common">Arthrobacter siderocapsulatus</name>
    <dbReference type="NCBI Taxonomy" id="303"/>
    <lineage>
        <taxon>Bacteria</taxon>
        <taxon>Pseudomonadati</taxon>
        <taxon>Pseudomonadota</taxon>
        <taxon>Gammaproteobacteria</taxon>
        <taxon>Pseudomonadales</taxon>
        <taxon>Pseudomonadaceae</taxon>
        <taxon>Pseudomonas</taxon>
    </lineage>
</organism>
<evidence type="ECO:0000256" key="1">
    <source>
        <dbReference type="SAM" id="MobiDB-lite"/>
    </source>
</evidence>
<protein>
    <submittedName>
        <fullName evidence="2">Uncharacterized protein</fullName>
    </submittedName>
</protein>
<feature type="compositionally biased region" description="Acidic residues" evidence="1">
    <location>
        <begin position="32"/>
        <end position="54"/>
    </location>
</feature>